<dbReference type="InterPro" id="IPR036227">
    <property type="entry name" value="Ribosomal_uL15/eL18_sf"/>
</dbReference>
<proteinExistence type="inferred from homology"/>
<reference evidence="6 7" key="1">
    <citation type="journal article" date="2018" name="Evol. Lett.">
        <title>Horizontal gene cluster transfer increased hallucinogenic mushroom diversity.</title>
        <authorList>
            <person name="Reynolds H.T."/>
            <person name="Vijayakumar V."/>
            <person name="Gluck-Thaler E."/>
            <person name="Korotkin H.B."/>
            <person name="Matheny P.B."/>
            <person name="Slot J.C."/>
        </authorList>
    </citation>
    <scope>NUCLEOTIDE SEQUENCE [LARGE SCALE GENOMIC DNA]</scope>
    <source>
        <strain evidence="6 7">2629</strain>
    </source>
</reference>
<dbReference type="HAMAP" id="MF_01341">
    <property type="entry name" value="Ribosomal_uL15"/>
    <property type="match status" value="1"/>
</dbReference>
<organism evidence="6 7">
    <name type="scientific">Panaeolus cyanescens</name>
    <dbReference type="NCBI Taxonomy" id="181874"/>
    <lineage>
        <taxon>Eukaryota</taxon>
        <taxon>Fungi</taxon>
        <taxon>Dikarya</taxon>
        <taxon>Basidiomycota</taxon>
        <taxon>Agaricomycotina</taxon>
        <taxon>Agaricomycetes</taxon>
        <taxon>Agaricomycetidae</taxon>
        <taxon>Agaricales</taxon>
        <taxon>Agaricineae</taxon>
        <taxon>Galeropsidaceae</taxon>
        <taxon>Panaeolus</taxon>
    </lineage>
</organism>
<dbReference type="Pfam" id="PF00828">
    <property type="entry name" value="Ribosomal_L27A"/>
    <property type="match status" value="1"/>
</dbReference>
<dbReference type="EMBL" id="NHTK01006129">
    <property type="protein sequence ID" value="PPQ63194.1"/>
    <property type="molecule type" value="Genomic_DNA"/>
</dbReference>
<dbReference type="InParanoid" id="A0A409V959"/>
<evidence type="ECO:0000259" key="5">
    <source>
        <dbReference type="Pfam" id="PF00828"/>
    </source>
</evidence>
<dbReference type="GO" id="GO:0005762">
    <property type="term" value="C:mitochondrial large ribosomal subunit"/>
    <property type="evidence" value="ECO:0007669"/>
    <property type="project" value="TreeGrafter"/>
</dbReference>
<evidence type="ECO:0000256" key="4">
    <source>
        <dbReference type="SAM" id="MobiDB-lite"/>
    </source>
</evidence>
<comment type="similarity">
    <text evidence="1">Belongs to the universal ribosomal protein uL15 family.</text>
</comment>
<dbReference type="Gene3D" id="3.100.10.10">
    <property type="match status" value="1"/>
</dbReference>
<dbReference type="PANTHER" id="PTHR12934">
    <property type="entry name" value="50S RIBOSOMAL PROTEIN L15"/>
    <property type="match status" value="1"/>
</dbReference>
<dbReference type="InterPro" id="IPR005749">
    <property type="entry name" value="Ribosomal_uL15_bac-type"/>
</dbReference>
<dbReference type="Proteomes" id="UP000284842">
    <property type="component" value="Unassembled WGS sequence"/>
</dbReference>
<protein>
    <recommendedName>
        <fullName evidence="5">Large ribosomal subunit protein uL15/eL18 domain-containing protein</fullName>
    </recommendedName>
</protein>
<feature type="domain" description="Large ribosomal subunit protein uL15/eL18" evidence="5">
    <location>
        <begin position="85"/>
        <end position="163"/>
    </location>
</feature>
<evidence type="ECO:0000256" key="1">
    <source>
        <dbReference type="ARBA" id="ARBA00007320"/>
    </source>
</evidence>
<evidence type="ECO:0000256" key="3">
    <source>
        <dbReference type="ARBA" id="ARBA00023274"/>
    </source>
</evidence>
<dbReference type="GO" id="GO:0006412">
    <property type="term" value="P:translation"/>
    <property type="evidence" value="ECO:0007669"/>
    <property type="project" value="InterPro"/>
</dbReference>
<dbReference type="SUPFAM" id="SSF52080">
    <property type="entry name" value="Ribosomal proteins L15p and L18e"/>
    <property type="match status" value="1"/>
</dbReference>
<dbReference type="PANTHER" id="PTHR12934:SF11">
    <property type="entry name" value="LARGE RIBOSOMAL SUBUNIT PROTEIN UL15M"/>
    <property type="match status" value="1"/>
</dbReference>
<evidence type="ECO:0000313" key="7">
    <source>
        <dbReference type="Proteomes" id="UP000284842"/>
    </source>
</evidence>
<dbReference type="InterPro" id="IPR030878">
    <property type="entry name" value="Ribosomal_uL15"/>
</dbReference>
<dbReference type="AlphaFoldDB" id="A0A409V959"/>
<comment type="caution">
    <text evidence="6">The sequence shown here is derived from an EMBL/GenBank/DDBJ whole genome shotgun (WGS) entry which is preliminary data.</text>
</comment>
<accession>A0A409V959</accession>
<keyword evidence="3" id="KW-0687">Ribonucleoprotein</keyword>
<dbReference type="NCBIfam" id="TIGR01071">
    <property type="entry name" value="rplO_bact"/>
    <property type="match status" value="1"/>
</dbReference>
<evidence type="ECO:0000313" key="6">
    <source>
        <dbReference type="EMBL" id="PPQ63194.1"/>
    </source>
</evidence>
<dbReference type="STRING" id="181874.A0A409V959"/>
<dbReference type="OrthoDB" id="361383at2759"/>
<keyword evidence="2" id="KW-0689">Ribosomal protein</keyword>
<feature type="region of interest" description="Disordered" evidence="4">
    <location>
        <begin position="1"/>
        <end position="63"/>
    </location>
</feature>
<sequence>MSFRTRIPRVTLANLKPAPGSQHNQKRVGRGQGSGYGGTAGRGMNGQKSRSGPGIRPGFEGGQTPITKLFPKRGFVNQNEKTWAPVNLDRIQHWIDQGRLTCSPENPITVRDLVVSGCIHDAHDGVKILGDGAEHFKSPIYIVASRASKSAIEAIEKNGGKIVCKYYNSLALRDCVAGRLDRISAAPTRREDILWYGKYQNRGFLSPLTLKKLGDLPFVEPRWKLLAKELGTWRKQQFIAPPHPQWQSWS</sequence>
<dbReference type="GO" id="GO:0003735">
    <property type="term" value="F:structural constituent of ribosome"/>
    <property type="evidence" value="ECO:0007669"/>
    <property type="project" value="InterPro"/>
</dbReference>
<feature type="compositionally biased region" description="Gly residues" evidence="4">
    <location>
        <begin position="30"/>
        <end position="44"/>
    </location>
</feature>
<evidence type="ECO:0000256" key="2">
    <source>
        <dbReference type="ARBA" id="ARBA00022980"/>
    </source>
</evidence>
<name>A0A409V959_9AGAR</name>
<dbReference type="InterPro" id="IPR021131">
    <property type="entry name" value="Ribosomal_uL15/eL18"/>
</dbReference>
<dbReference type="FunCoup" id="A0A409V959">
    <property type="interactions" value="204"/>
</dbReference>
<gene>
    <name evidence="6" type="ORF">CVT24_005739</name>
</gene>
<keyword evidence="7" id="KW-1185">Reference proteome</keyword>